<name>A0A127B9U6_9EURY</name>
<gene>
    <name evidence="7" type="ORF">TQ32_05525</name>
</gene>
<feature type="transmembrane region" description="Helical" evidence="6">
    <location>
        <begin position="190"/>
        <end position="208"/>
    </location>
</feature>
<keyword evidence="2" id="KW-1003">Cell membrane</keyword>
<dbReference type="PATRIC" id="fig|1609559.3.peg.1152"/>
<evidence type="ECO:0000256" key="6">
    <source>
        <dbReference type="SAM" id="Phobius"/>
    </source>
</evidence>
<evidence type="ECO:0000313" key="8">
    <source>
        <dbReference type="Proteomes" id="UP000070587"/>
    </source>
</evidence>
<dbReference type="PANTHER" id="PTHR30250">
    <property type="entry name" value="PST FAMILY PREDICTED COLANIC ACID TRANSPORTER"/>
    <property type="match status" value="1"/>
</dbReference>
<dbReference type="AlphaFoldDB" id="A0A127B9U6"/>
<protein>
    <submittedName>
        <fullName evidence="7">Uncharacterized protein</fullName>
    </submittedName>
</protein>
<evidence type="ECO:0000256" key="3">
    <source>
        <dbReference type="ARBA" id="ARBA00022692"/>
    </source>
</evidence>
<dbReference type="KEGG" id="pyc:TQ32_05525"/>
<feature type="transmembrane region" description="Helical" evidence="6">
    <location>
        <begin position="268"/>
        <end position="287"/>
    </location>
</feature>
<evidence type="ECO:0000313" key="7">
    <source>
        <dbReference type="EMBL" id="AMM53997.1"/>
    </source>
</evidence>
<feature type="transmembrane region" description="Helical" evidence="6">
    <location>
        <begin position="51"/>
        <end position="68"/>
    </location>
</feature>
<evidence type="ECO:0000256" key="4">
    <source>
        <dbReference type="ARBA" id="ARBA00022989"/>
    </source>
</evidence>
<keyword evidence="4 6" id="KW-1133">Transmembrane helix</keyword>
<evidence type="ECO:0000256" key="1">
    <source>
        <dbReference type="ARBA" id="ARBA00004651"/>
    </source>
</evidence>
<dbReference type="OrthoDB" id="86271at2157"/>
<evidence type="ECO:0000256" key="2">
    <source>
        <dbReference type="ARBA" id="ARBA00022475"/>
    </source>
</evidence>
<keyword evidence="3 6" id="KW-0812">Transmembrane</keyword>
<dbReference type="PANTHER" id="PTHR30250:SF26">
    <property type="entry name" value="PSMA PROTEIN"/>
    <property type="match status" value="1"/>
</dbReference>
<dbReference type="RefSeq" id="WP_068322064.1">
    <property type="nucleotide sequence ID" value="NZ_CP010835.1"/>
</dbReference>
<dbReference type="GeneID" id="28491274"/>
<reference evidence="7 8" key="2">
    <citation type="journal article" date="2016" name="Int. J. Syst. Evol. Microbiol.">
        <title>Pyrococcus kukulkanii sp. nov., a hyperthermophilic, piezophilic archaeon isolated from a deep-sea hydrothermal vent.</title>
        <authorList>
            <person name="Callac N."/>
            <person name="Oger P."/>
            <person name="Lesongeur F."/>
            <person name="Rattray J.E."/>
            <person name="Vannier P."/>
            <person name="Michoud G."/>
            <person name="Beauverger M."/>
            <person name="Gayet N."/>
            <person name="Rouxel O."/>
            <person name="Jebbar M."/>
            <person name="Godfroy A."/>
        </authorList>
    </citation>
    <scope>NUCLEOTIDE SEQUENCE [LARGE SCALE GENOMIC DNA]</scope>
    <source>
        <strain evidence="7 8">NCB100</strain>
    </source>
</reference>
<feature type="transmembrane region" description="Helical" evidence="6">
    <location>
        <begin position="354"/>
        <end position="372"/>
    </location>
</feature>
<accession>A0A127B9U6</accession>
<feature type="transmembrane region" description="Helical" evidence="6">
    <location>
        <begin position="392"/>
        <end position="412"/>
    </location>
</feature>
<dbReference type="Proteomes" id="UP000070587">
    <property type="component" value="Chromosome"/>
</dbReference>
<feature type="transmembrane region" description="Helical" evidence="6">
    <location>
        <begin position="89"/>
        <end position="110"/>
    </location>
</feature>
<feature type="transmembrane region" description="Helical" evidence="6">
    <location>
        <begin position="12"/>
        <end position="31"/>
    </location>
</feature>
<feature type="transmembrane region" description="Helical" evidence="6">
    <location>
        <begin position="229"/>
        <end position="248"/>
    </location>
</feature>
<feature type="transmembrane region" description="Helical" evidence="6">
    <location>
        <begin position="130"/>
        <end position="147"/>
    </location>
</feature>
<organism evidence="7 8">
    <name type="scientific">Pyrococcus kukulkanii</name>
    <dbReference type="NCBI Taxonomy" id="1609559"/>
    <lineage>
        <taxon>Archaea</taxon>
        <taxon>Methanobacteriati</taxon>
        <taxon>Methanobacteriota</taxon>
        <taxon>Thermococci</taxon>
        <taxon>Thermococcales</taxon>
        <taxon>Thermococcaceae</taxon>
        <taxon>Pyrococcus</taxon>
    </lineage>
</organism>
<feature type="transmembrane region" description="Helical" evidence="6">
    <location>
        <begin position="154"/>
        <end position="170"/>
    </location>
</feature>
<sequence length="430" mass="47597">MDKRRVIIRHSLASIIALAVFGGSRFLYNIVVARRYGVEVLGEVNSLISQAFLLAGFLAFFSVGLGKFTAEFLGRGEEEKIKSITGVSYAFPLLGLLLVPLNFQLAVLSVLRALQLTFRSFIYGLHRGEIYAYAVLLGFLGFLVGFLDGVLMPYYLLLGVISGFGLAYSMKFLGKPRVEEVKGLVKYSSWAFLGGIAGIFLIQAPYFLTEKLAGSRVAGAVSAMLSTSFMLSYMPQVLQSAIVPLYAFDHGRGRREEVRALAEEATTLLSLLTALAVFLMLLLSNLLGNIFRIEFEWPFLLSLLAVEVYVVFNPLINVLSATEYIKRSAIYSLIGALVSLLLWLPLIPRIHETGTFLGLLAGYSIIFLLVLAETRRRFGVKIASIRPFVLAVPLQAISIKLPVLGLIAYLLIEYKDLRRAVRLFLRGIRS</sequence>
<dbReference type="EMBL" id="CP010835">
    <property type="protein sequence ID" value="AMM53997.1"/>
    <property type="molecule type" value="Genomic_DNA"/>
</dbReference>
<feature type="transmembrane region" description="Helical" evidence="6">
    <location>
        <begin position="328"/>
        <end position="347"/>
    </location>
</feature>
<proteinExistence type="predicted"/>
<evidence type="ECO:0000256" key="5">
    <source>
        <dbReference type="ARBA" id="ARBA00023136"/>
    </source>
</evidence>
<dbReference type="InterPro" id="IPR050833">
    <property type="entry name" value="Poly_Biosynth_Transport"/>
</dbReference>
<dbReference type="STRING" id="1609559.TQ32_05525"/>
<dbReference type="GO" id="GO:0005886">
    <property type="term" value="C:plasma membrane"/>
    <property type="evidence" value="ECO:0007669"/>
    <property type="project" value="UniProtKB-SubCell"/>
</dbReference>
<reference evidence="8" key="1">
    <citation type="submission" date="2015-02" db="EMBL/GenBank/DDBJ databases">
        <title>Pyrococcus kukulkanii sp. nov., a novel hyperthermophilic archaeon isolated from a deep-sea hydrothermal vent at the Guaymas Basin.</title>
        <authorList>
            <person name="Oger P.M."/>
            <person name="Callac N."/>
            <person name="Jebbar M."/>
            <person name="Godfroy A."/>
        </authorList>
    </citation>
    <scope>NUCLEOTIDE SEQUENCE [LARGE SCALE GENOMIC DNA]</scope>
    <source>
        <strain evidence="8">NCB100</strain>
    </source>
</reference>
<feature type="transmembrane region" description="Helical" evidence="6">
    <location>
        <begin position="299"/>
        <end position="316"/>
    </location>
</feature>
<comment type="subcellular location">
    <subcellularLocation>
        <location evidence="1">Cell membrane</location>
        <topology evidence="1">Multi-pass membrane protein</topology>
    </subcellularLocation>
</comment>
<keyword evidence="5 6" id="KW-0472">Membrane</keyword>